<evidence type="ECO:0000256" key="1">
    <source>
        <dbReference type="SAM" id="MobiDB-lite"/>
    </source>
</evidence>
<dbReference type="AlphaFoldDB" id="A0A0K8R5Q1"/>
<feature type="compositionally biased region" description="Basic and acidic residues" evidence="1">
    <location>
        <begin position="57"/>
        <end position="67"/>
    </location>
</feature>
<proteinExistence type="evidence at transcript level"/>
<dbReference type="EMBL" id="GADI01008009">
    <property type="protein sequence ID" value="JAA65799.1"/>
    <property type="molecule type" value="mRNA"/>
</dbReference>
<feature type="region of interest" description="Disordered" evidence="1">
    <location>
        <begin position="31"/>
        <end position="102"/>
    </location>
</feature>
<accession>A0A0K8R5Q1</accession>
<feature type="compositionally biased region" description="Basic residues" evidence="1">
    <location>
        <begin position="68"/>
        <end position="91"/>
    </location>
</feature>
<protein>
    <submittedName>
        <fullName evidence="2">Putative monocarboxylate transporter</fullName>
    </submittedName>
</protein>
<name>A0A0K8R5Q1_IXORI</name>
<evidence type="ECO:0000313" key="2">
    <source>
        <dbReference type="EMBL" id="JAA65799.1"/>
    </source>
</evidence>
<reference evidence="2" key="1">
    <citation type="submission" date="2012-12" db="EMBL/GenBank/DDBJ databases">
        <title>Identification and characterization of a phenylalanine ammonia-lyase gene family in Isatis indigotica Fort.</title>
        <authorList>
            <person name="Liu Q."/>
            <person name="Chen J."/>
            <person name="Zhou X."/>
            <person name="Di P."/>
            <person name="Xiao Y."/>
            <person name="Xuan H."/>
            <person name="Zhang L."/>
            <person name="Chen W."/>
        </authorList>
    </citation>
    <scope>NUCLEOTIDE SEQUENCE</scope>
    <source>
        <tissue evidence="2">Salivary gland</tissue>
    </source>
</reference>
<sequence length="126" mass="14122">MLNAFPGSLALRSPAWISLHASPPPRAVASVVDGAATDQKNGHQPFSCLVESGQDNSKTENNQEPKKQPTKTRLRGTRAAKTLGRRRLRRLEHRDRNAEHSGQFKKHLPHLYFGWTLSLFPYLSLA</sequence>
<organism evidence="2">
    <name type="scientific">Ixodes ricinus</name>
    <name type="common">Common tick</name>
    <name type="synonym">Acarus ricinus</name>
    <dbReference type="NCBI Taxonomy" id="34613"/>
    <lineage>
        <taxon>Eukaryota</taxon>
        <taxon>Metazoa</taxon>
        <taxon>Ecdysozoa</taxon>
        <taxon>Arthropoda</taxon>
        <taxon>Chelicerata</taxon>
        <taxon>Arachnida</taxon>
        <taxon>Acari</taxon>
        <taxon>Parasitiformes</taxon>
        <taxon>Ixodida</taxon>
        <taxon>Ixodoidea</taxon>
        <taxon>Ixodidae</taxon>
        <taxon>Ixodinae</taxon>
        <taxon>Ixodes</taxon>
    </lineage>
</organism>